<dbReference type="Proteomes" id="UP000240760">
    <property type="component" value="Unassembled WGS sequence"/>
</dbReference>
<sequence length="353" mass="38921">MASSSQSGQMPPHMPISINSANVFIQSPPYPPKYAALGLQPSPIPDIPISAVILALFITSAALNMTIFQLNRRRGHKFVLSGLFFGFSMARISANVMRIVWAEYPTDGQIALAANILASAGVLLLFVVNLVLVLRVLRAYHPHLGWSTPVRIVFRCLYVSVAACLVMLIVSVVYAAYTLDQAAIDKTHDVQVVAVTYFALLAFLPIPVVALCFILPRRQRIEKFGAGSMRYKIFLVLFSASLLTLGAAFRAGVAYYRVPVSQPRWFHHKACFYCFNYVIELLVVFTYALSRFDKRFHIPDGSSSPGHYVNGVNGGGDGRVFDEELPGDVSERAMNNSSRDSHLNKMELQATAA</sequence>
<dbReference type="Pfam" id="PF11309">
    <property type="entry name" value="DUF3112"/>
    <property type="match status" value="2"/>
</dbReference>
<name>A0A2T4CGB1_TRILO</name>
<reference evidence="3 4" key="1">
    <citation type="submission" date="2016-07" db="EMBL/GenBank/DDBJ databases">
        <title>Multiple horizontal gene transfer events from other fungi enriched the ability of initially mycotrophic Trichoderma (Ascomycota) to feed on dead plant biomass.</title>
        <authorList>
            <consortium name="DOE Joint Genome Institute"/>
            <person name="Aerts A."/>
            <person name="Atanasova L."/>
            <person name="Chenthamara K."/>
            <person name="Zhang J."/>
            <person name="Grujic M."/>
            <person name="Henrissat B."/>
            <person name="Kuo A."/>
            <person name="Salamov A."/>
            <person name="Lipzen A."/>
            <person name="Labutti K."/>
            <person name="Barry K."/>
            <person name="Miao Y."/>
            <person name="Rahimi M.J."/>
            <person name="Shen Q."/>
            <person name="Grigoriev I.V."/>
            <person name="Kubicek C.P."/>
            <person name="Druzhinina I.S."/>
        </authorList>
    </citation>
    <scope>NUCLEOTIDE SEQUENCE [LARGE SCALE GENOMIC DNA]</scope>
    <source>
        <strain evidence="3 4">ATCC 18648</strain>
    </source>
</reference>
<keyword evidence="4" id="KW-1185">Reference proteome</keyword>
<proteinExistence type="predicted"/>
<dbReference type="STRING" id="983965.A0A2T4CGB1"/>
<dbReference type="OrthoDB" id="3357002at2759"/>
<evidence type="ECO:0000313" key="3">
    <source>
        <dbReference type="EMBL" id="PTB80586.1"/>
    </source>
</evidence>
<feature type="transmembrane region" description="Helical" evidence="2">
    <location>
        <begin position="157"/>
        <end position="177"/>
    </location>
</feature>
<evidence type="ECO:0000256" key="2">
    <source>
        <dbReference type="SAM" id="Phobius"/>
    </source>
</evidence>
<protein>
    <recommendedName>
        <fullName evidence="5">Family A G protein-coupled receptor-like protein</fullName>
    </recommendedName>
</protein>
<feature type="transmembrane region" description="Helical" evidence="2">
    <location>
        <begin position="270"/>
        <end position="289"/>
    </location>
</feature>
<keyword evidence="2" id="KW-1133">Transmembrane helix</keyword>
<evidence type="ECO:0000313" key="4">
    <source>
        <dbReference type="Proteomes" id="UP000240760"/>
    </source>
</evidence>
<feature type="transmembrane region" description="Helical" evidence="2">
    <location>
        <begin position="113"/>
        <end position="137"/>
    </location>
</feature>
<feature type="region of interest" description="Disordered" evidence="1">
    <location>
        <begin position="332"/>
        <end position="353"/>
    </location>
</feature>
<dbReference type="PANTHER" id="PTHR35184">
    <property type="entry name" value="YALI0C10208P"/>
    <property type="match status" value="1"/>
</dbReference>
<keyword evidence="2" id="KW-0812">Transmembrane</keyword>
<dbReference type="PANTHER" id="PTHR35184:SF1">
    <property type="entry name" value="INTEGRAL MEMBRANE PROTEIN"/>
    <property type="match status" value="1"/>
</dbReference>
<feature type="transmembrane region" description="Helical" evidence="2">
    <location>
        <begin position="235"/>
        <end position="258"/>
    </location>
</feature>
<accession>A0A2T4CGB1</accession>
<organism evidence="3 4">
    <name type="scientific">Trichoderma longibrachiatum ATCC 18648</name>
    <dbReference type="NCBI Taxonomy" id="983965"/>
    <lineage>
        <taxon>Eukaryota</taxon>
        <taxon>Fungi</taxon>
        <taxon>Dikarya</taxon>
        <taxon>Ascomycota</taxon>
        <taxon>Pezizomycotina</taxon>
        <taxon>Sordariomycetes</taxon>
        <taxon>Hypocreomycetidae</taxon>
        <taxon>Hypocreales</taxon>
        <taxon>Hypocreaceae</taxon>
        <taxon>Trichoderma</taxon>
    </lineage>
</organism>
<evidence type="ECO:0008006" key="5">
    <source>
        <dbReference type="Google" id="ProtNLM"/>
    </source>
</evidence>
<gene>
    <name evidence="3" type="ORF">M440DRAFT_1388827</name>
</gene>
<keyword evidence="2" id="KW-0472">Membrane</keyword>
<feature type="transmembrane region" description="Helical" evidence="2">
    <location>
        <begin position="47"/>
        <end position="66"/>
    </location>
</feature>
<dbReference type="AlphaFoldDB" id="A0A2T4CGB1"/>
<evidence type="ECO:0000256" key="1">
    <source>
        <dbReference type="SAM" id="MobiDB-lite"/>
    </source>
</evidence>
<feature type="transmembrane region" description="Helical" evidence="2">
    <location>
        <begin position="78"/>
        <end position="101"/>
    </location>
</feature>
<dbReference type="EMBL" id="KZ679127">
    <property type="protein sequence ID" value="PTB80586.1"/>
    <property type="molecule type" value="Genomic_DNA"/>
</dbReference>
<dbReference type="InterPro" id="IPR021460">
    <property type="entry name" value="DUF3112"/>
</dbReference>
<feature type="transmembrane region" description="Helical" evidence="2">
    <location>
        <begin position="197"/>
        <end position="215"/>
    </location>
</feature>